<dbReference type="InterPro" id="IPR050870">
    <property type="entry name" value="FAST_kinase"/>
</dbReference>
<sequence length="237" mass="25639">MLVATMSSLPIFSAQELANTVWGCAKLRLVPPAPWISALLVSARATLLFGGSAVPARRRRGGGNGNGGGRDAQSLSTMLYSLAVLQQRPEEQWLSECVKLVMVNIHSFTPQGLACTVYALALMGYCPGRQWMLQFHRVVSSYHDVHPAAATMLHKAYGILHFVPPADLVPDEASWVGALSAPPKRRCHDTVLGDSPLSPALAHASGEHEHVHECLDEDSNAPPLLRTVTRPAWAVRL</sequence>
<proteinExistence type="predicted"/>
<dbReference type="GO" id="GO:0009507">
    <property type="term" value="C:chloroplast"/>
    <property type="evidence" value="ECO:0007669"/>
    <property type="project" value="GOC"/>
</dbReference>
<dbReference type="PANTHER" id="PTHR21228">
    <property type="entry name" value="FAST LEU-RICH DOMAIN-CONTAINING"/>
    <property type="match status" value="1"/>
</dbReference>
<dbReference type="GO" id="GO:0003723">
    <property type="term" value="F:RNA binding"/>
    <property type="evidence" value="ECO:0007669"/>
    <property type="project" value="TreeGrafter"/>
</dbReference>
<dbReference type="GO" id="GO:0005759">
    <property type="term" value="C:mitochondrial matrix"/>
    <property type="evidence" value="ECO:0007669"/>
    <property type="project" value="TreeGrafter"/>
</dbReference>
<protein>
    <submittedName>
        <fullName evidence="1">Uncharacterized protein</fullName>
    </submittedName>
</protein>
<dbReference type="AlphaFoldDB" id="A0A7R9V9K2"/>
<name>A0A7R9V9K2_9CHLO</name>
<dbReference type="GO" id="GO:0035770">
    <property type="term" value="C:ribonucleoprotein granule"/>
    <property type="evidence" value="ECO:0007669"/>
    <property type="project" value="TreeGrafter"/>
</dbReference>
<evidence type="ECO:0000313" key="1">
    <source>
        <dbReference type="EMBL" id="CAD8289140.1"/>
    </source>
</evidence>
<organism evidence="1">
    <name type="scientific">Chlamydomonas euryale</name>
    <dbReference type="NCBI Taxonomy" id="1486919"/>
    <lineage>
        <taxon>Eukaryota</taxon>
        <taxon>Viridiplantae</taxon>
        <taxon>Chlorophyta</taxon>
        <taxon>core chlorophytes</taxon>
        <taxon>Chlorophyceae</taxon>
        <taxon>CS clade</taxon>
        <taxon>Chlamydomonadales</taxon>
        <taxon>Chlamydomonadaceae</taxon>
        <taxon>Chlamydomonas</taxon>
    </lineage>
</organism>
<dbReference type="GO" id="GO:0000963">
    <property type="term" value="P:mitochondrial RNA processing"/>
    <property type="evidence" value="ECO:0007669"/>
    <property type="project" value="TreeGrafter"/>
</dbReference>
<reference evidence="1" key="1">
    <citation type="submission" date="2021-01" db="EMBL/GenBank/DDBJ databases">
        <authorList>
            <person name="Corre E."/>
            <person name="Pelletier E."/>
            <person name="Niang G."/>
            <person name="Scheremetjew M."/>
            <person name="Finn R."/>
            <person name="Kale V."/>
            <person name="Holt S."/>
            <person name="Cochrane G."/>
            <person name="Meng A."/>
            <person name="Brown T."/>
            <person name="Cohen L."/>
        </authorList>
    </citation>
    <scope>NUCLEOTIDE SEQUENCE</scope>
    <source>
        <strain evidence="1">CCMP219</strain>
    </source>
</reference>
<dbReference type="GO" id="GO:0044528">
    <property type="term" value="P:regulation of mitochondrial mRNA stability"/>
    <property type="evidence" value="ECO:0007669"/>
    <property type="project" value="TreeGrafter"/>
</dbReference>
<dbReference type="PANTHER" id="PTHR21228:SF40">
    <property type="entry name" value="LD45607P"/>
    <property type="match status" value="1"/>
</dbReference>
<dbReference type="GO" id="GO:1901259">
    <property type="term" value="P:chloroplast rRNA processing"/>
    <property type="evidence" value="ECO:0007669"/>
    <property type="project" value="TreeGrafter"/>
</dbReference>
<gene>
    <name evidence="1" type="ORF">CEUR00632_LOCUS9179</name>
</gene>
<accession>A0A7R9V9K2</accession>
<dbReference type="EMBL" id="HBEC01019544">
    <property type="protein sequence ID" value="CAD8289140.1"/>
    <property type="molecule type" value="Transcribed_RNA"/>
</dbReference>